<dbReference type="EMBL" id="CP006696">
    <property type="protein sequence ID" value="AIC10424.1"/>
    <property type="molecule type" value="Genomic_DNA"/>
</dbReference>
<dbReference type="InterPro" id="IPR051407">
    <property type="entry name" value="Bact_OM_lipoprot/Surf_antigen"/>
</dbReference>
<dbReference type="PATRIC" id="fig|155920.8.peg.2424"/>
<dbReference type="PANTHER" id="PTHR35603:SF2">
    <property type="entry name" value="OUTER MEMBRANE LIPOPROTEIN"/>
    <property type="match status" value="1"/>
</dbReference>
<dbReference type="GO" id="GO:0019867">
    <property type="term" value="C:outer membrane"/>
    <property type="evidence" value="ECO:0007669"/>
    <property type="project" value="InterPro"/>
</dbReference>
<keyword evidence="2" id="KW-0472">Membrane</keyword>
<dbReference type="AlphaFoldDB" id="A0A060H117"/>
<sequence>MNIRVLPFALLATVTVAGCNTTRLGYGGGYGGGYNQQRCIDCGVVTRINVVQSNRSAPTGVGAVIGGVVGAVAGRQISKKTGGSKGNQNISTLGGAAAGALAGNTVQNNVTKDSYDIQVRMDDGRVIVVNQADLGGVTEKAYVRLVSGRVVLR</sequence>
<name>A0A060H117_XYLFS</name>
<evidence type="ECO:0000256" key="2">
    <source>
        <dbReference type="ARBA" id="ARBA00023136"/>
    </source>
</evidence>
<dbReference type="HOGENOM" id="CLU_090265_0_1_6"/>
<evidence type="ECO:0000256" key="1">
    <source>
        <dbReference type="ARBA" id="ARBA00004370"/>
    </source>
</evidence>
<reference evidence="4 5" key="1">
    <citation type="submission" date="2013-08" db="EMBL/GenBank/DDBJ databases">
        <authorList>
            <person name="Stouthamer R."/>
            <person name="Nunney L."/>
        </authorList>
    </citation>
    <scope>NUCLEOTIDE SEQUENCE [LARGE SCALE GENOMIC DNA]</scope>
    <source>
        <strain evidence="5">ann-1</strain>
    </source>
</reference>
<proteinExistence type="predicted"/>
<protein>
    <recommendedName>
        <fullName evidence="3">Glycine zipper 2TM domain-containing protein</fullName>
    </recommendedName>
</protein>
<organism evidence="4 5">
    <name type="scientific">Xylella fastidiosa subsp. sandyi Ann-1</name>
    <dbReference type="NCBI Taxonomy" id="155920"/>
    <lineage>
        <taxon>Bacteria</taxon>
        <taxon>Pseudomonadati</taxon>
        <taxon>Pseudomonadota</taxon>
        <taxon>Gammaproteobacteria</taxon>
        <taxon>Lysobacterales</taxon>
        <taxon>Lysobacteraceae</taxon>
        <taxon>Xylella</taxon>
    </lineage>
</organism>
<dbReference type="InterPro" id="IPR008816">
    <property type="entry name" value="Gly_zipper_2TM_dom"/>
</dbReference>
<dbReference type="PROSITE" id="PS51257">
    <property type="entry name" value="PROKAR_LIPOPROTEIN"/>
    <property type="match status" value="1"/>
</dbReference>
<feature type="domain" description="Glycine zipper 2TM" evidence="3">
    <location>
        <begin position="62"/>
        <end position="107"/>
    </location>
</feature>
<dbReference type="PANTHER" id="PTHR35603">
    <property type="match status" value="1"/>
</dbReference>
<dbReference type="RefSeq" id="WP_020852406.1">
    <property type="nucleotide sequence ID" value="NZ_CP006696.1"/>
</dbReference>
<dbReference type="Pfam" id="PF05433">
    <property type="entry name" value="Rick_17kDa_Anti"/>
    <property type="match status" value="1"/>
</dbReference>
<evidence type="ECO:0000313" key="4">
    <source>
        <dbReference type="EMBL" id="AIC10424.1"/>
    </source>
</evidence>
<evidence type="ECO:0000313" key="5">
    <source>
        <dbReference type="Proteomes" id="UP000027215"/>
    </source>
</evidence>
<evidence type="ECO:0000259" key="3">
    <source>
        <dbReference type="Pfam" id="PF05433"/>
    </source>
</evidence>
<dbReference type="KEGG" id="xfs:D934_10340"/>
<accession>A0A060H117</accession>
<comment type="subcellular location">
    <subcellularLocation>
        <location evidence="1">Membrane</location>
    </subcellularLocation>
</comment>
<gene>
    <name evidence="4" type="ORF">D934_10340</name>
</gene>
<dbReference type="Proteomes" id="UP000027215">
    <property type="component" value="Chromosome"/>
</dbReference>